<dbReference type="InterPro" id="IPR027843">
    <property type="entry name" value="DUF4440"/>
</dbReference>
<keyword evidence="3" id="KW-1185">Reference proteome</keyword>
<feature type="domain" description="DUF4440" evidence="1">
    <location>
        <begin position="38"/>
        <end position="149"/>
    </location>
</feature>
<dbReference type="Pfam" id="PF14534">
    <property type="entry name" value="DUF4440"/>
    <property type="match status" value="1"/>
</dbReference>
<accession>A0ABS5D1Q4</accession>
<gene>
    <name evidence="2" type="ORF">KBJ98_04455</name>
</gene>
<dbReference type="Proteomes" id="UP000679008">
    <property type="component" value="Unassembled WGS sequence"/>
</dbReference>
<evidence type="ECO:0000313" key="2">
    <source>
        <dbReference type="EMBL" id="MBQ0907948.1"/>
    </source>
</evidence>
<dbReference type="InterPro" id="IPR032710">
    <property type="entry name" value="NTF2-like_dom_sf"/>
</dbReference>
<sequence>MKTIFTILLAQIPVFLFGQVSKDSELFKSLKTHDSIFFEKSFNQCDMDYIGKAIHADMIFYHDKSGIQNKAKFLENVRKNLCSNFDKKPIRKIQKGSLEVYPLYDDGKLYGVIQNGIHEFYIREKGKEDLLTGKAKFTHVYLLENNQWILKEVLSYDHQ</sequence>
<dbReference type="RefSeq" id="WP_210788452.1">
    <property type="nucleotide sequence ID" value="NZ_JAGPXB010000003.1"/>
</dbReference>
<evidence type="ECO:0000259" key="1">
    <source>
        <dbReference type="Pfam" id="PF14534"/>
    </source>
</evidence>
<reference evidence="2 3" key="1">
    <citation type="submission" date="2021-04" db="EMBL/GenBank/DDBJ databases">
        <title>Description of novel Flavobacterium sp. F-328.</title>
        <authorList>
            <person name="Saticioglu I.B."/>
        </authorList>
    </citation>
    <scope>NUCLEOTIDE SEQUENCE [LARGE SCALE GENOMIC DNA]</scope>
    <source>
        <strain evidence="2 3">F-328</strain>
    </source>
</reference>
<organism evidence="2 3">
    <name type="scientific">Flavobacterium erciyesense</name>
    <dbReference type="NCBI Taxonomy" id="2825842"/>
    <lineage>
        <taxon>Bacteria</taxon>
        <taxon>Pseudomonadati</taxon>
        <taxon>Bacteroidota</taxon>
        <taxon>Flavobacteriia</taxon>
        <taxon>Flavobacteriales</taxon>
        <taxon>Flavobacteriaceae</taxon>
        <taxon>Flavobacterium</taxon>
    </lineage>
</organism>
<dbReference type="EMBL" id="JAGPXB010000003">
    <property type="protein sequence ID" value="MBQ0907948.1"/>
    <property type="molecule type" value="Genomic_DNA"/>
</dbReference>
<evidence type="ECO:0000313" key="3">
    <source>
        <dbReference type="Proteomes" id="UP000679008"/>
    </source>
</evidence>
<comment type="caution">
    <text evidence="2">The sequence shown here is derived from an EMBL/GenBank/DDBJ whole genome shotgun (WGS) entry which is preliminary data.</text>
</comment>
<proteinExistence type="predicted"/>
<dbReference type="Gene3D" id="3.10.450.50">
    <property type="match status" value="1"/>
</dbReference>
<protein>
    <submittedName>
        <fullName evidence="2">Nuclear transport factor 2 family protein</fullName>
    </submittedName>
</protein>
<name>A0ABS5D1Q4_9FLAO</name>
<dbReference type="SUPFAM" id="SSF54427">
    <property type="entry name" value="NTF2-like"/>
    <property type="match status" value="1"/>
</dbReference>